<dbReference type="PANTHER" id="PTHR21351">
    <property type="entry name" value="BARDET-BIEDL SYNDROME PROTEIN 5"/>
    <property type="match status" value="1"/>
</dbReference>
<evidence type="ECO:0000256" key="2">
    <source>
        <dbReference type="ARBA" id="ARBA00004607"/>
    </source>
</evidence>
<dbReference type="PANTHER" id="PTHR21351:SF0">
    <property type="entry name" value="BARDET-BIEDL SYNDROME 5 PROTEIN"/>
    <property type="match status" value="1"/>
</dbReference>
<evidence type="ECO:0000256" key="4">
    <source>
        <dbReference type="ARBA" id="ARBA00022475"/>
    </source>
</evidence>
<keyword evidence="4" id="KW-1003">Cell membrane</keyword>
<evidence type="ECO:0000256" key="5">
    <source>
        <dbReference type="ARBA" id="ARBA00022490"/>
    </source>
</evidence>
<dbReference type="PIRSF" id="PIRSF010072">
    <property type="entry name" value="DUF1448"/>
    <property type="match status" value="1"/>
</dbReference>
<gene>
    <name evidence="11" type="ORF">RUM44_012607</name>
</gene>
<comment type="similarity">
    <text evidence="3">Belongs to the BBS5 family.</text>
</comment>
<comment type="subcellular location">
    <subcellularLocation>
        <location evidence="1">Cell projection</location>
        <location evidence="1">Cilium membrane</location>
    </subcellularLocation>
    <subcellularLocation>
        <location evidence="2">Cytoplasm</location>
        <location evidence="2">Cytoskeleton</location>
        <location evidence="2">Microtubule organizing center</location>
        <location evidence="2">Centrosome</location>
        <location evidence="2">Centriolar satellite</location>
    </subcellularLocation>
</comment>
<protein>
    <recommendedName>
        <fullName evidence="10">BBSome complex member BBS5 PH domain-containing protein</fullName>
    </recommendedName>
</protein>
<evidence type="ECO:0000256" key="3">
    <source>
        <dbReference type="ARBA" id="ARBA00005822"/>
    </source>
</evidence>
<keyword evidence="5" id="KW-0963">Cytoplasm</keyword>
<evidence type="ECO:0000259" key="10">
    <source>
        <dbReference type="SMART" id="SM00683"/>
    </source>
</evidence>
<evidence type="ECO:0000256" key="1">
    <source>
        <dbReference type="ARBA" id="ARBA00004309"/>
    </source>
</evidence>
<dbReference type="Pfam" id="PF07289">
    <property type="entry name" value="BBL5"/>
    <property type="match status" value="1"/>
</dbReference>
<sequence>METVLMAVVIPTAPNPSLYATMPFWEDSEIRFDIPFSQMKLRSGEKLIDKLDSVEDTKGNGGDKGRLVVTNLRILWHSLSSPRKLRGPVEALYLLTKTANNKYEFIFTNLMPGTTRLFTSVTGVHRAYVSSKMYRELKLRGAIMKNKQLQLLPLEQIVTTENGVWNLSSDQGNLGSFIITNVRVVWFAEMNEHFNVKIRESKFGVALVIESVESSGGYVMGFKIDPQERLKAIHREILSLHTVYSKCPILGVEYTVGNEPILSEDPPTVPEVEKDLDVTSSVISRTVNVYIADDDINPAARPPVYCSDLGLAVEELKEGFTMQDLWEVLPSN</sequence>
<comment type="caution">
    <text evidence="11">The sequence shown here is derived from an EMBL/GenBank/DDBJ whole genome shotgun (WGS) entry which is preliminary data.</text>
</comment>
<dbReference type="SMART" id="SM00683">
    <property type="entry name" value="DM16"/>
    <property type="match status" value="2"/>
</dbReference>
<keyword evidence="6" id="KW-0969">Cilium</keyword>
<feature type="domain" description="BBSome complex member BBS5 PH" evidence="10">
    <location>
        <begin position="45"/>
        <end position="86"/>
    </location>
</feature>
<evidence type="ECO:0000313" key="12">
    <source>
        <dbReference type="Proteomes" id="UP001359485"/>
    </source>
</evidence>
<keyword evidence="12" id="KW-1185">Reference proteome</keyword>
<feature type="domain" description="BBSome complex member BBS5 PH" evidence="10">
    <location>
        <begin position="155"/>
        <end position="199"/>
    </location>
</feature>
<evidence type="ECO:0000256" key="7">
    <source>
        <dbReference type="ARBA" id="ARBA00023136"/>
    </source>
</evidence>
<reference evidence="11 12" key="1">
    <citation type="submission" date="2023-09" db="EMBL/GenBank/DDBJ databases">
        <title>Genomes of two closely related lineages of the louse Polyplax serrata with different host specificities.</title>
        <authorList>
            <person name="Martinu J."/>
            <person name="Tarabai H."/>
            <person name="Stefka J."/>
            <person name="Hypsa V."/>
        </authorList>
    </citation>
    <scope>NUCLEOTIDE SEQUENCE [LARGE SCALE GENOMIC DNA]</scope>
    <source>
        <strain evidence="11">98ZLc_SE</strain>
    </source>
</reference>
<dbReference type="InterPro" id="IPR014003">
    <property type="entry name" value="BBS5_PH"/>
</dbReference>
<dbReference type="EMBL" id="JAWJWF010000001">
    <property type="protein sequence ID" value="KAK6640909.1"/>
    <property type="molecule type" value="Genomic_DNA"/>
</dbReference>
<proteinExistence type="inferred from homology"/>
<keyword evidence="8" id="KW-0206">Cytoskeleton</keyword>
<dbReference type="InterPro" id="IPR006606">
    <property type="entry name" value="BBL5"/>
</dbReference>
<evidence type="ECO:0000256" key="6">
    <source>
        <dbReference type="ARBA" id="ARBA00023069"/>
    </source>
</evidence>
<accession>A0ABR1BDQ1</accession>
<evidence type="ECO:0000256" key="8">
    <source>
        <dbReference type="ARBA" id="ARBA00023212"/>
    </source>
</evidence>
<organism evidence="11 12">
    <name type="scientific">Polyplax serrata</name>
    <name type="common">Common mouse louse</name>
    <dbReference type="NCBI Taxonomy" id="468196"/>
    <lineage>
        <taxon>Eukaryota</taxon>
        <taxon>Metazoa</taxon>
        <taxon>Ecdysozoa</taxon>
        <taxon>Arthropoda</taxon>
        <taxon>Hexapoda</taxon>
        <taxon>Insecta</taxon>
        <taxon>Pterygota</taxon>
        <taxon>Neoptera</taxon>
        <taxon>Paraneoptera</taxon>
        <taxon>Psocodea</taxon>
        <taxon>Troctomorpha</taxon>
        <taxon>Phthiraptera</taxon>
        <taxon>Anoplura</taxon>
        <taxon>Polyplacidae</taxon>
        <taxon>Polyplax</taxon>
    </lineage>
</organism>
<evidence type="ECO:0000313" key="11">
    <source>
        <dbReference type="EMBL" id="KAK6640909.1"/>
    </source>
</evidence>
<keyword evidence="7" id="KW-0472">Membrane</keyword>
<keyword evidence="9" id="KW-0966">Cell projection</keyword>
<dbReference type="InterPro" id="IPR030804">
    <property type="entry name" value="BBS5/fem-3"/>
</dbReference>
<dbReference type="Proteomes" id="UP001359485">
    <property type="component" value="Unassembled WGS sequence"/>
</dbReference>
<name>A0ABR1BDQ1_POLSC</name>
<evidence type="ECO:0000256" key="9">
    <source>
        <dbReference type="ARBA" id="ARBA00023273"/>
    </source>
</evidence>